<evidence type="ECO:0000313" key="1">
    <source>
        <dbReference type="EMBL" id="MCW1921298.1"/>
    </source>
</evidence>
<proteinExistence type="predicted"/>
<reference evidence="1 2" key="1">
    <citation type="submission" date="2022-10" db="EMBL/GenBank/DDBJ databases">
        <title>Luteolibacter arcticus strain CCTCC AB 2014275, whole genome shotgun sequencing project.</title>
        <authorList>
            <person name="Zhao G."/>
            <person name="Shen L."/>
        </authorList>
    </citation>
    <scope>NUCLEOTIDE SEQUENCE [LARGE SCALE GENOMIC DNA]</scope>
    <source>
        <strain evidence="1 2">CCTCC AB 2014275</strain>
    </source>
</reference>
<sequence>MNGTEITRAWEHANNGTGAIAEAVRAVRDEPDHEARGNALVLLEEARKSLNASVSLIEFQIADLSNSLRVR</sequence>
<accession>A0ABT3GD09</accession>
<dbReference type="EMBL" id="JAPDDT010000001">
    <property type="protein sequence ID" value="MCW1921298.1"/>
    <property type="molecule type" value="Genomic_DNA"/>
</dbReference>
<comment type="caution">
    <text evidence="1">The sequence shown here is derived from an EMBL/GenBank/DDBJ whole genome shotgun (WGS) entry which is preliminary data.</text>
</comment>
<name>A0ABT3GD09_9BACT</name>
<protein>
    <submittedName>
        <fullName evidence="1">Uncharacterized protein</fullName>
    </submittedName>
</protein>
<keyword evidence="2" id="KW-1185">Reference proteome</keyword>
<dbReference type="RefSeq" id="WP_264485407.1">
    <property type="nucleotide sequence ID" value="NZ_JAPDDT010000001.1"/>
</dbReference>
<gene>
    <name evidence="1" type="ORF">OKA05_01965</name>
</gene>
<organism evidence="1 2">
    <name type="scientific">Luteolibacter arcticus</name>
    <dbReference type="NCBI Taxonomy" id="1581411"/>
    <lineage>
        <taxon>Bacteria</taxon>
        <taxon>Pseudomonadati</taxon>
        <taxon>Verrucomicrobiota</taxon>
        <taxon>Verrucomicrobiia</taxon>
        <taxon>Verrucomicrobiales</taxon>
        <taxon>Verrucomicrobiaceae</taxon>
        <taxon>Luteolibacter</taxon>
    </lineage>
</organism>
<dbReference type="Proteomes" id="UP001320876">
    <property type="component" value="Unassembled WGS sequence"/>
</dbReference>
<evidence type="ECO:0000313" key="2">
    <source>
        <dbReference type="Proteomes" id="UP001320876"/>
    </source>
</evidence>